<evidence type="ECO:0000256" key="1">
    <source>
        <dbReference type="SAM" id="MobiDB-lite"/>
    </source>
</evidence>
<feature type="chain" id="PRO_5020377717" description="DUF4148 domain-containing protein" evidence="2">
    <location>
        <begin position="18"/>
        <end position="106"/>
    </location>
</feature>
<dbReference type="Proteomes" id="UP000295110">
    <property type="component" value="Unassembled WGS sequence"/>
</dbReference>
<feature type="region of interest" description="Disordered" evidence="1">
    <location>
        <begin position="17"/>
        <end position="53"/>
    </location>
</feature>
<evidence type="ECO:0008006" key="5">
    <source>
        <dbReference type="Google" id="ProtNLM"/>
    </source>
</evidence>
<protein>
    <recommendedName>
        <fullName evidence="5">DUF4148 domain-containing protein</fullName>
    </recommendedName>
</protein>
<keyword evidence="2" id="KW-0732">Signal</keyword>
<comment type="caution">
    <text evidence="3">The sequence shown here is derived from an EMBL/GenBank/DDBJ whole genome shotgun (WGS) entry which is preliminary data.</text>
</comment>
<dbReference type="EMBL" id="SMBU01000017">
    <property type="protein sequence ID" value="TCU94414.1"/>
    <property type="molecule type" value="Genomic_DNA"/>
</dbReference>
<evidence type="ECO:0000256" key="2">
    <source>
        <dbReference type="SAM" id="SignalP"/>
    </source>
</evidence>
<proteinExistence type="predicted"/>
<evidence type="ECO:0000313" key="4">
    <source>
        <dbReference type="Proteomes" id="UP000295110"/>
    </source>
</evidence>
<sequence>MKTLYILGALVCGQALAQQSSPTTPDSAQGSASHTACAQAQPGHACPMHAEARTAMADPDKLLASEPTAAGPMTRSQVVAEIERARRAGEMDFAASEASLSMVRRR</sequence>
<dbReference type="OrthoDB" id="8777858at2"/>
<organism evidence="3 4">
    <name type="scientific">Roseateles saccharophilus</name>
    <name type="common">Pseudomonas saccharophila</name>
    <dbReference type="NCBI Taxonomy" id="304"/>
    <lineage>
        <taxon>Bacteria</taxon>
        <taxon>Pseudomonadati</taxon>
        <taxon>Pseudomonadota</taxon>
        <taxon>Betaproteobacteria</taxon>
        <taxon>Burkholderiales</taxon>
        <taxon>Sphaerotilaceae</taxon>
        <taxon>Roseateles</taxon>
    </lineage>
</organism>
<gene>
    <name evidence="3" type="ORF">EV671_101759</name>
</gene>
<dbReference type="AlphaFoldDB" id="A0A4R3UWU5"/>
<evidence type="ECO:0000313" key="3">
    <source>
        <dbReference type="EMBL" id="TCU94414.1"/>
    </source>
</evidence>
<reference evidence="3 4" key="1">
    <citation type="submission" date="2019-03" db="EMBL/GenBank/DDBJ databases">
        <title>Genomic Encyclopedia of Type Strains, Phase IV (KMG-IV): sequencing the most valuable type-strain genomes for metagenomic binning, comparative biology and taxonomic classification.</title>
        <authorList>
            <person name="Goeker M."/>
        </authorList>
    </citation>
    <scope>NUCLEOTIDE SEQUENCE [LARGE SCALE GENOMIC DNA]</scope>
    <source>
        <strain evidence="3 4">DSM 654</strain>
    </source>
</reference>
<dbReference type="RefSeq" id="WP_132573113.1">
    <property type="nucleotide sequence ID" value="NZ_CBCSGL010000013.1"/>
</dbReference>
<feature type="signal peptide" evidence="2">
    <location>
        <begin position="1"/>
        <end position="17"/>
    </location>
</feature>
<accession>A0A4R3UWU5</accession>
<keyword evidence="4" id="KW-1185">Reference proteome</keyword>
<feature type="compositionally biased region" description="Polar residues" evidence="1">
    <location>
        <begin position="17"/>
        <end position="38"/>
    </location>
</feature>
<name>A0A4R3UWU5_ROSSA</name>